<feature type="transmembrane region" description="Helical" evidence="1">
    <location>
        <begin position="122"/>
        <end position="141"/>
    </location>
</feature>
<gene>
    <name evidence="2" type="ORF">KACHI17_21450</name>
</gene>
<keyword evidence="1" id="KW-0472">Membrane</keyword>
<keyword evidence="1" id="KW-1133">Transmembrane helix</keyword>
<proteinExistence type="predicted"/>
<reference evidence="2" key="1">
    <citation type="submission" date="2024-02" db="EMBL/GenBank/DDBJ databases">
        <title>Sediminibacterium planktonica sp. nov. and Sediminibacterium longus sp. nov., isolated from surface lake and river water.</title>
        <authorList>
            <person name="Watanabe K."/>
            <person name="Takemine S."/>
            <person name="Ishii Y."/>
            <person name="Ogata Y."/>
            <person name="Shindo C."/>
            <person name="Suda W."/>
        </authorList>
    </citation>
    <scope>NUCLEOTIDE SEQUENCE</scope>
    <source>
        <strain evidence="2">KACHI17</strain>
    </source>
</reference>
<evidence type="ECO:0000256" key="1">
    <source>
        <dbReference type="SAM" id="Phobius"/>
    </source>
</evidence>
<feature type="transmembrane region" description="Helical" evidence="1">
    <location>
        <begin position="95"/>
        <end position="115"/>
    </location>
</feature>
<dbReference type="AlphaFoldDB" id="A0AAT9GKZ8"/>
<sequence>MYPGGTISDKSTVGFIWSKNFISNLFLPQALNGADNPARIWAMVGMAFHSLGYGLFFLRMAKKMPDAHGSWVLKIVGILNIFFNFLVVTPLHDSMVTISSTLSMLGLFYITVYILRSKLHVFKVACILCMLVFYFALYLYGYGNWGLLAIMQKVAFTTSMLLVLALEYFTSREDFSLRRRS</sequence>
<accession>A0AAT9GKZ8</accession>
<keyword evidence="1" id="KW-0812">Transmembrane</keyword>
<name>A0AAT9GKZ8_9BACT</name>
<feature type="transmembrane region" description="Helical" evidence="1">
    <location>
        <begin position="71"/>
        <end position="89"/>
    </location>
</feature>
<organism evidence="2">
    <name type="scientific">Sediminibacterium sp. KACHI17</name>
    <dbReference type="NCBI Taxonomy" id="1751071"/>
    <lineage>
        <taxon>Bacteria</taxon>
        <taxon>Pseudomonadati</taxon>
        <taxon>Bacteroidota</taxon>
        <taxon>Chitinophagia</taxon>
        <taxon>Chitinophagales</taxon>
        <taxon>Chitinophagaceae</taxon>
        <taxon>Sediminibacterium</taxon>
    </lineage>
</organism>
<protein>
    <recommendedName>
        <fullName evidence="3">Polysaccharide biosynthesis protein C-terminal domain-containing protein</fullName>
    </recommendedName>
</protein>
<dbReference type="EMBL" id="AP029612">
    <property type="protein sequence ID" value="BFG71264.1"/>
    <property type="molecule type" value="Genomic_DNA"/>
</dbReference>
<feature type="transmembrane region" description="Helical" evidence="1">
    <location>
        <begin position="147"/>
        <end position="170"/>
    </location>
</feature>
<evidence type="ECO:0008006" key="3">
    <source>
        <dbReference type="Google" id="ProtNLM"/>
    </source>
</evidence>
<evidence type="ECO:0000313" key="2">
    <source>
        <dbReference type="EMBL" id="BFG71264.1"/>
    </source>
</evidence>
<feature type="transmembrane region" description="Helical" evidence="1">
    <location>
        <begin position="40"/>
        <end position="59"/>
    </location>
</feature>